<keyword evidence="2 4" id="KW-0012">Acyltransferase</keyword>
<gene>
    <name evidence="4" type="ORF">K1718_22425</name>
</gene>
<dbReference type="EC" id="2.3.1.-" evidence="4"/>
<reference evidence="4 5" key="1">
    <citation type="submission" date="2023-03" db="EMBL/GenBank/DDBJ databases">
        <title>Roseibium porphyridii sp. nov. and Roseibium rhodosorbium sp. nov. isolated from marine algae, Porphyridium cruentum and Rhodosorus marinus, respectively.</title>
        <authorList>
            <person name="Lee M.W."/>
            <person name="Choi B.J."/>
            <person name="Lee J.K."/>
            <person name="Choi D.G."/>
            <person name="Baek J.H."/>
            <person name="Bayburt H."/>
            <person name="Kim J.M."/>
            <person name="Han D.M."/>
            <person name="Kim K.H."/>
            <person name="Jeon C.O."/>
        </authorList>
    </citation>
    <scope>NUCLEOTIDE SEQUENCE [LARGE SCALE GENOMIC DNA]</scope>
    <source>
        <strain evidence="4 5">KMA01</strain>
    </source>
</reference>
<dbReference type="EMBL" id="CP120863">
    <property type="protein sequence ID" value="WFE88887.1"/>
    <property type="molecule type" value="Genomic_DNA"/>
</dbReference>
<evidence type="ECO:0000256" key="2">
    <source>
        <dbReference type="ARBA" id="ARBA00023315"/>
    </source>
</evidence>
<accession>A0ABY8F0A6</accession>
<dbReference type="Pfam" id="PF13508">
    <property type="entry name" value="Acetyltransf_7"/>
    <property type="match status" value="1"/>
</dbReference>
<keyword evidence="5" id="KW-1185">Reference proteome</keyword>
<dbReference type="InterPro" id="IPR050832">
    <property type="entry name" value="Bact_Acetyltransf"/>
</dbReference>
<dbReference type="Gene3D" id="3.40.630.30">
    <property type="match status" value="1"/>
</dbReference>
<dbReference type="SUPFAM" id="SSF55729">
    <property type="entry name" value="Acyl-CoA N-acyltransferases (Nat)"/>
    <property type="match status" value="1"/>
</dbReference>
<dbReference type="RefSeq" id="WP_265680787.1">
    <property type="nucleotide sequence ID" value="NZ_CP120863.1"/>
</dbReference>
<evidence type="ECO:0000313" key="5">
    <source>
        <dbReference type="Proteomes" id="UP001209803"/>
    </source>
</evidence>
<proteinExistence type="predicted"/>
<dbReference type="CDD" id="cd04301">
    <property type="entry name" value="NAT_SF"/>
    <property type="match status" value="1"/>
</dbReference>
<evidence type="ECO:0000313" key="4">
    <source>
        <dbReference type="EMBL" id="WFE88887.1"/>
    </source>
</evidence>
<dbReference type="InterPro" id="IPR016181">
    <property type="entry name" value="Acyl_CoA_acyltransferase"/>
</dbReference>
<evidence type="ECO:0000259" key="3">
    <source>
        <dbReference type="PROSITE" id="PS51186"/>
    </source>
</evidence>
<dbReference type="Proteomes" id="UP001209803">
    <property type="component" value="Chromosome"/>
</dbReference>
<dbReference type="GO" id="GO:0016746">
    <property type="term" value="F:acyltransferase activity"/>
    <property type="evidence" value="ECO:0007669"/>
    <property type="project" value="UniProtKB-KW"/>
</dbReference>
<keyword evidence="1 4" id="KW-0808">Transferase</keyword>
<protein>
    <submittedName>
        <fullName evidence="4">GNAT family N-acetyltransferase</fullName>
        <ecNumber evidence="4">2.3.1.-</ecNumber>
    </submittedName>
</protein>
<organism evidence="4 5">
    <name type="scientific">Roseibium porphyridii</name>
    <dbReference type="NCBI Taxonomy" id="2866279"/>
    <lineage>
        <taxon>Bacteria</taxon>
        <taxon>Pseudomonadati</taxon>
        <taxon>Pseudomonadota</taxon>
        <taxon>Alphaproteobacteria</taxon>
        <taxon>Hyphomicrobiales</taxon>
        <taxon>Stappiaceae</taxon>
        <taxon>Roseibium</taxon>
    </lineage>
</organism>
<dbReference type="PROSITE" id="PS51186">
    <property type="entry name" value="GNAT"/>
    <property type="match status" value="1"/>
</dbReference>
<sequence>MPFLIRVAVLNDEPAVSALLLKSYTALLKSAYDAATLAKALPLITRARPELLSSGSYYLAETEDGQLVGAGGWTKASPTGRGETENNGNIRHFGTDPEFTGQGIGRLLMQRCFSDAKSHGLSELNCYSTLNGERFYRACGFESIERVLVFLPGDVEFPSIRMTCPL</sequence>
<dbReference type="PANTHER" id="PTHR43877">
    <property type="entry name" value="AMINOALKYLPHOSPHONATE N-ACETYLTRANSFERASE-RELATED-RELATED"/>
    <property type="match status" value="1"/>
</dbReference>
<name>A0ABY8F0A6_9HYPH</name>
<feature type="domain" description="N-acetyltransferase" evidence="3">
    <location>
        <begin position="3"/>
        <end position="166"/>
    </location>
</feature>
<evidence type="ECO:0000256" key="1">
    <source>
        <dbReference type="ARBA" id="ARBA00022679"/>
    </source>
</evidence>
<dbReference type="InterPro" id="IPR000182">
    <property type="entry name" value="GNAT_dom"/>
</dbReference>
<dbReference type="PANTHER" id="PTHR43877:SF1">
    <property type="entry name" value="ACETYLTRANSFERASE"/>
    <property type="match status" value="1"/>
</dbReference>